<dbReference type="InterPro" id="IPR036251">
    <property type="entry name" value="Arg_repress_C_sf"/>
</dbReference>
<evidence type="ECO:0000256" key="5">
    <source>
        <dbReference type="ARBA" id="ARBA00022490"/>
    </source>
</evidence>
<dbReference type="GO" id="GO:0051259">
    <property type="term" value="P:protein complex oligomerization"/>
    <property type="evidence" value="ECO:0007669"/>
    <property type="project" value="InterPro"/>
</dbReference>
<dbReference type="GO" id="GO:0003677">
    <property type="term" value="F:DNA binding"/>
    <property type="evidence" value="ECO:0007669"/>
    <property type="project" value="UniProtKB-KW"/>
</dbReference>
<feature type="domain" description="Arginine repressor DNA-binding" evidence="13">
    <location>
        <begin position="67"/>
        <end position="134"/>
    </location>
</feature>
<dbReference type="OrthoDB" id="7060358at2"/>
<dbReference type="NCBIfam" id="TIGR01529">
    <property type="entry name" value="argR_whole"/>
    <property type="match status" value="1"/>
</dbReference>
<dbReference type="Pfam" id="PF01316">
    <property type="entry name" value="Arg_repressor"/>
    <property type="match status" value="1"/>
</dbReference>
<dbReference type="GO" id="GO:0005737">
    <property type="term" value="C:cytoplasm"/>
    <property type="evidence" value="ECO:0007669"/>
    <property type="project" value="UniProtKB-SubCell"/>
</dbReference>
<dbReference type="Proteomes" id="UP000254232">
    <property type="component" value="Unassembled WGS sequence"/>
</dbReference>
<keyword evidence="7 11" id="KW-0028">Amino-acid biosynthesis</keyword>
<evidence type="ECO:0000256" key="7">
    <source>
        <dbReference type="ARBA" id="ARBA00022605"/>
    </source>
</evidence>
<gene>
    <name evidence="11 16" type="primary">argR</name>
    <name evidence="16" type="ORF">NCTC11413_00599</name>
    <name evidence="15" type="ORF">QV03_10735</name>
</gene>
<keyword evidence="5 11" id="KW-0963">Cytoplasm</keyword>
<dbReference type="GO" id="GO:0003700">
    <property type="term" value="F:DNA-binding transcription factor activity"/>
    <property type="evidence" value="ECO:0007669"/>
    <property type="project" value="UniProtKB-UniRule"/>
</dbReference>
<dbReference type="InterPro" id="IPR020900">
    <property type="entry name" value="Arg_repress_DNA-bd"/>
</dbReference>
<evidence type="ECO:0000256" key="4">
    <source>
        <dbReference type="ARBA" id="ARBA00021148"/>
    </source>
</evidence>
<dbReference type="EMBL" id="JTJO01000059">
    <property type="protein sequence ID" value="OBW96734.1"/>
    <property type="molecule type" value="Genomic_DNA"/>
</dbReference>
<evidence type="ECO:0000313" key="15">
    <source>
        <dbReference type="EMBL" id="OBW96734.1"/>
    </source>
</evidence>
<evidence type="ECO:0000256" key="1">
    <source>
        <dbReference type="ARBA" id="ARBA00004496"/>
    </source>
</evidence>
<dbReference type="GO" id="GO:1900079">
    <property type="term" value="P:regulation of arginine biosynthetic process"/>
    <property type="evidence" value="ECO:0007669"/>
    <property type="project" value="UniProtKB-UniRule"/>
</dbReference>
<evidence type="ECO:0000256" key="8">
    <source>
        <dbReference type="ARBA" id="ARBA00023015"/>
    </source>
</evidence>
<dbReference type="GO" id="GO:0006526">
    <property type="term" value="P:L-arginine biosynthetic process"/>
    <property type="evidence" value="ECO:0007669"/>
    <property type="project" value="UniProtKB-UniPathway"/>
</dbReference>
<dbReference type="HAMAP" id="MF_00173">
    <property type="entry name" value="Arg_repressor"/>
    <property type="match status" value="1"/>
</dbReference>
<feature type="transmembrane region" description="Helical" evidence="12">
    <location>
        <begin position="44"/>
        <end position="63"/>
    </location>
</feature>
<dbReference type="PANTHER" id="PTHR34471">
    <property type="entry name" value="ARGININE REPRESSOR"/>
    <property type="match status" value="1"/>
</dbReference>
<evidence type="ECO:0000256" key="10">
    <source>
        <dbReference type="ARBA" id="ARBA00023163"/>
    </source>
</evidence>
<evidence type="ECO:0000256" key="3">
    <source>
        <dbReference type="ARBA" id="ARBA00008316"/>
    </source>
</evidence>
<keyword evidence="9 11" id="KW-0238">DNA-binding</keyword>
<comment type="pathway">
    <text evidence="2 11">Amino-acid biosynthesis; L-arginine biosynthesis [regulation].</text>
</comment>
<reference evidence="15 17" key="1">
    <citation type="submission" date="2014-11" db="EMBL/GenBank/DDBJ databases">
        <title>Pan-genome of Gallibacterium spp.</title>
        <authorList>
            <person name="Kudirkiene E."/>
            <person name="Bojesen A.M."/>
        </authorList>
    </citation>
    <scope>NUCLEOTIDE SEQUENCE [LARGE SCALE GENOMIC DNA]</scope>
    <source>
        <strain evidence="15 17">F 279</strain>
    </source>
</reference>
<dbReference type="PRINTS" id="PR01467">
    <property type="entry name" value="ARGREPRESSOR"/>
</dbReference>
<comment type="function">
    <text evidence="11">Regulates arginine biosynthesis genes.</text>
</comment>
<dbReference type="Proteomes" id="UP000092643">
    <property type="component" value="Unassembled WGS sequence"/>
</dbReference>
<keyword evidence="6 11" id="KW-0055">Arginine biosynthesis</keyword>
<protein>
    <recommendedName>
        <fullName evidence="4 11">Arginine repressor</fullName>
    </recommendedName>
</protein>
<organism evidence="15 17">
    <name type="scientific">Gallibacterium anatis</name>
    <dbReference type="NCBI Taxonomy" id="750"/>
    <lineage>
        <taxon>Bacteria</taxon>
        <taxon>Pseudomonadati</taxon>
        <taxon>Pseudomonadota</taxon>
        <taxon>Gammaproteobacteria</taxon>
        <taxon>Pasteurellales</taxon>
        <taxon>Pasteurellaceae</taxon>
        <taxon>Gallibacterium</taxon>
    </lineage>
</organism>
<evidence type="ECO:0000313" key="16">
    <source>
        <dbReference type="EMBL" id="STO37489.1"/>
    </source>
</evidence>
<evidence type="ECO:0000256" key="9">
    <source>
        <dbReference type="ARBA" id="ARBA00023125"/>
    </source>
</evidence>
<evidence type="ECO:0000256" key="11">
    <source>
        <dbReference type="HAMAP-Rule" id="MF_00173"/>
    </source>
</evidence>
<keyword evidence="8 11" id="KW-0805">Transcription regulation</keyword>
<evidence type="ECO:0000256" key="12">
    <source>
        <dbReference type="SAM" id="Phobius"/>
    </source>
</evidence>
<comment type="similarity">
    <text evidence="3 11">Belongs to the ArgR family.</text>
</comment>
<dbReference type="SUPFAM" id="SSF55252">
    <property type="entry name" value="C-terminal domain of arginine repressor"/>
    <property type="match status" value="1"/>
</dbReference>
<dbReference type="Gene3D" id="1.10.10.10">
    <property type="entry name" value="Winged helix-like DNA-binding domain superfamily/Winged helix DNA-binding domain"/>
    <property type="match status" value="1"/>
</dbReference>
<evidence type="ECO:0000256" key="2">
    <source>
        <dbReference type="ARBA" id="ARBA00005040"/>
    </source>
</evidence>
<dbReference type="Gene3D" id="3.30.1360.40">
    <property type="match status" value="1"/>
</dbReference>
<dbReference type="OMA" id="CKIYAIL"/>
<comment type="subcellular location">
    <subcellularLocation>
        <location evidence="1 11">Cytoplasm</location>
    </subcellularLocation>
</comment>
<accession>A0A1A7NVA0</accession>
<keyword evidence="11" id="KW-0678">Repressor</keyword>
<evidence type="ECO:0000313" key="17">
    <source>
        <dbReference type="Proteomes" id="UP000092643"/>
    </source>
</evidence>
<proteinExistence type="inferred from homology"/>
<keyword evidence="12" id="KW-1133">Transmembrane helix</keyword>
<dbReference type="InterPro" id="IPR001669">
    <property type="entry name" value="Arg_repress"/>
</dbReference>
<evidence type="ECO:0000313" key="18">
    <source>
        <dbReference type="Proteomes" id="UP000254232"/>
    </source>
</evidence>
<evidence type="ECO:0000259" key="14">
    <source>
        <dbReference type="Pfam" id="PF02863"/>
    </source>
</evidence>
<keyword evidence="10 11" id="KW-0804">Transcription</keyword>
<evidence type="ECO:0000259" key="13">
    <source>
        <dbReference type="Pfam" id="PF01316"/>
    </source>
</evidence>
<keyword evidence="12" id="KW-0472">Membrane</keyword>
<dbReference type="InterPro" id="IPR036388">
    <property type="entry name" value="WH-like_DNA-bd_sf"/>
</dbReference>
<keyword evidence="12" id="KW-0812">Transmembrane</keyword>
<dbReference type="PATRIC" id="fig|1005058.3.peg.272"/>
<dbReference type="Pfam" id="PF02863">
    <property type="entry name" value="Arg_repressor_C"/>
    <property type="match status" value="1"/>
</dbReference>
<dbReference type="SUPFAM" id="SSF46785">
    <property type="entry name" value="Winged helix' DNA-binding domain"/>
    <property type="match status" value="1"/>
</dbReference>
<sequence length="216" mass="24203">MPTVTNFQTNKFNIESYATFSNKSLIYFQKTHHLAIFMQYNCNLIFISAFLCKIYAILILVTMENKQEKLLSAFKSLLAEEKFSSQGEIVNALTDMGFKNINQSKVSRMLAKFGAVRTRNTKMEMVYCLPNELSVPTTSSPLKNLVLDIDHNNHLIVIKTSPGAAQLIARLLDSVSKAEGILGTIAGDDTIFVSPTRDIQIDQLIENIQALFNDSL</sequence>
<evidence type="ECO:0000256" key="6">
    <source>
        <dbReference type="ARBA" id="ARBA00022571"/>
    </source>
</evidence>
<feature type="domain" description="Arginine repressor C-terminal" evidence="14">
    <location>
        <begin position="142"/>
        <end position="209"/>
    </location>
</feature>
<reference evidence="16 18" key="2">
    <citation type="submission" date="2018-06" db="EMBL/GenBank/DDBJ databases">
        <authorList>
            <consortium name="Pathogen Informatics"/>
            <person name="Doyle S."/>
        </authorList>
    </citation>
    <scope>NUCLEOTIDE SEQUENCE [LARGE SCALE GENOMIC DNA]</scope>
    <source>
        <strain evidence="16 18">NCTC11413</strain>
    </source>
</reference>
<dbReference type="EMBL" id="UGGZ01000001">
    <property type="protein sequence ID" value="STO37489.1"/>
    <property type="molecule type" value="Genomic_DNA"/>
</dbReference>
<dbReference type="UniPathway" id="UPA00068"/>
<dbReference type="GO" id="GO:0034618">
    <property type="term" value="F:arginine binding"/>
    <property type="evidence" value="ECO:0007669"/>
    <property type="project" value="InterPro"/>
</dbReference>
<dbReference type="InterPro" id="IPR020899">
    <property type="entry name" value="Arg_repress_C"/>
</dbReference>
<dbReference type="PANTHER" id="PTHR34471:SF1">
    <property type="entry name" value="ARGININE REPRESSOR"/>
    <property type="match status" value="1"/>
</dbReference>
<dbReference type="AlphaFoldDB" id="A0A1A7NVA0"/>
<name>A0A1A7NVA0_9PAST</name>
<dbReference type="NCBIfam" id="NF003457">
    <property type="entry name" value="PRK05066.1"/>
    <property type="match status" value="1"/>
</dbReference>
<dbReference type="InterPro" id="IPR036390">
    <property type="entry name" value="WH_DNA-bd_sf"/>
</dbReference>